<dbReference type="eggNOG" id="COG0457">
    <property type="taxonomic scope" value="Bacteria"/>
</dbReference>
<dbReference type="Gene3D" id="1.25.40.10">
    <property type="entry name" value="Tetratricopeptide repeat domain"/>
    <property type="match status" value="2"/>
</dbReference>
<dbReference type="GO" id="GO:0042802">
    <property type="term" value="F:identical protein binding"/>
    <property type="evidence" value="ECO:0007669"/>
    <property type="project" value="InterPro"/>
</dbReference>
<dbReference type="SMART" id="SM00028">
    <property type="entry name" value="TPR"/>
    <property type="match status" value="7"/>
</dbReference>
<dbReference type="SUPFAM" id="SSF48452">
    <property type="entry name" value="TPR-like"/>
    <property type="match status" value="2"/>
</dbReference>
<dbReference type="InterPro" id="IPR011717">
    <property type="entry name" value="TPR-4"/>
</dbReference>
<feature type="compositionally biased region" description="Low complexity" evidence="2">
    <location>
        <begin position="80"/>
        <end position="89"/>
    </location>
</feature>
<dbReference type="InterPro" id="IPR011990">
    <property type="entry name" value="TPR-like_helical_dom_sf"/>
</dbReference>
<proteinExistence type="predicted"/>
<evidence type="ECO:0000256" key="2">
    <source>
        <dbReference type="SAM" id="MobiDB-lite"/>
    </source>
</evidence>
<feature type="repeat" description="TPR" evidence="1">
    <location>
        <begin position="246"/>
        <end position="279"/>
    </location>
</feature>
<gene>
    <name evidence="3" type="ORF">SAMN05421543_11937</name>
</gene>
<dbReference type="AlphaFoldDB" id="A0A1I7KUL4"/>
<dbReference type="PROSITE" id="PS50005">
    <property type="entry name" value="TPR"/>
    <property type="match status" value="2"/>
</dbReference>
<feature type="region of interest" description="Disordered" evidence="2">
    <location>
        <begin position="80"/>
        <end position="111"/>
    </location>
</feature>
<evidence type="ECO:0000313" key="4">
    <source>
        <dbReference type="Proteomes" id="UP000183508"/>
    </source>
</evidence>
<accession>A0A1I7KUL4</accession>
<feature type="repeat" description="TPR" evidence="1">
    <location>
        <begin position="382"/>
        <end position="415"/>
    </location>
</feature>
<sequence>MFDAGFALLFRAVDRIRKQLATADADLRRYLAEELYCLRQLGEQYIDHWMTLEEQITDLIHTYDLPDGLLEPASLDQAPVAAAPAQARADGQSPGESRTARAHRGPSPAAPMVRLAAGQGHKADPPSAPVWAQLGFDDTPPVSVQFRKGLGYFDLAMFRDAATALEQVVQGAETPLARLYLAASYAAEGRSEDAMAQLDHLRKYVTDPLVFCATREIEAQIHLAAGRTELALQALARVTATLPKYPDAWFNLSLCYAKLGDLAAAERCAALALALDPHDAEAACVLAAVQFARNHIADAESTCRQALSEHPRHADLTLLTAHLHRVKGEWDACARACQAVIRARPDEGSAWSLLAWARLQQGKTEEALALLQKRLAVCREDAAAMVQLGVVLLLAGDLDRAERVLTRCLAKYPNKSLVWIALGKVSLERGERRQAHTRFLRAAKDVRPAVRRLALYWYGRAMLDADCPEQAERYLKAAAAWGAPNAAILSALAETAKRLGRPLEAEKWQDRARQLNSPDPS</sequence>
<dbReference type="Pfam" id="PF14559">
    <property type="entry name" value="TPR_19"/>
    <property type="match status" value="3"/>
</dbReference>
<reference evidence="4" key="1">
    <citation type="submission" date="2016-10" db="EMBL/GenBank/DDBJ databases">
        <authorList>
            <person name="Varghese N."/>
        </authorList>
    </citation>
    <scope>NUCLEOTIDE SEQUENCE [LARGE SCALE GENOMIC DNA]</scope>
    <source>
        <strain evidence="4">DSM 17980</strain>
    </source>
</reference>
<dbReference type="Proteomes" id="UP000183508">
    <property type="component" value="Unassembled WGS sequence"/>
</dbReference>
<dbReference type="Pfam" id="PF07721">
    <property type="entry name" value="TPR_4"/>
    <property type="match status" value="1"/>
</dbReference>
<evidence type="ECO:0000313" key="3">
    <source>
        <dbReference type="EMBL" id="SFV01068.1"/>
    </source>
</evidence>
<dbReference type="InterPro" id="IPR019734">
    <property type="entry name" value="TPR_rpt"/>
</dbReference>
<keyword evidence="4" id="KW-1185">Reference proteome</keyword>
<dbReference type="EMBL" id="FPBV01000019">
    <property type="protein sequence ID" value="SFV01068.1"/>
    <property type="molecule type" value="Genomic_DNA"/>
</dbReference>
<dbReference type="PANTHER" id="PTHR12558:SF13">
    <property type="entry name" value="CELL DIVISION CYCLE PROTEIN 27 HOMOLOG"/>
    <property type="match status" value="1"/>
</dbReference>
<keyword evidence="1" id="KW-0802">TPR repeat</keyword>
<organism evidence="3 4">
    <name type="scientific">Alicyclobacillus macrosporangiidus</name>
    <dbReference type="NCBI Taxonomy" id="392015"/>
    <lineage>
        <taxon>Bacteria</taxon>
        <taxon>Bacillati</taxon>
        <taxon>Bacillota</taxon>
        <taxon>Bacilli</taxon>
        <taxon>Bacillales</taxon>
        <taxon>Alicyclobacillaceae</taxon>
        <taxon>Alicyclobacillus</taxon>
    </lineage>
</organism>
<protein>
    <submittedName>
        <fullName evidence="3">Tfp pilus assembly protein PilF</fullName>
    </submittedName>
</protein>
<dbReference type="STRING" id="392015.SAMN05421543_11937"/>
<dbReference type="PANTHER" id="PTHR12558">
    <property type="entry name" value="CELL DIVISION CYCLE 16,23,27"/>
    <property type="match status" value="1"/>
</dbReference>
<dbReference type="RefSeq" id="WP_074954947.1">
    <property type="nucleotide sequence ID" value="NZ_FPBV01000019.1"/>
</dbReference>
<evidence type="ECO:0000256" key="1">
    <source>
        <dbReference type="PROSITE-ProRule" id="PRU00339"/>
    </source>
</evidence>
<dbReference type="OrthoDB" id="2370959at2"/>
<name>A0A1I7KUL4_9BACL</name>